<dbReference type="InterPro" id="IPR013655">
    <property type="entry name" value="PAS_fold_3"/>
</dbReference>
<accession>A0A365NZI6</accession>
<dbReference type="Gene3D" id="3.30.450.20">
    <property type="entry name" value="PAS domain"/>
    <property type="match status" value="3"/>
</dbReference>
<dbReference type="InterPro" id="IPR001610">
    <property type="entry name" value="PAC"/>
</dbReference>
<evidence type="ECO:0000313" key="9">
    <source>
        <dbReference type="Proteomes" id="UP000253319"/>
    </source>
</evidence>
<sequence>MPSNDNRKKSLNKNLTLLFEQTESIAKTGSWELDLKTNKLFWSDGVFKILDYPPQSFPVTLERGLEVIHPEDREIALATMNESIQNNKDYKIQKRFITIKGEIKHILSLGKILKDENDNPYKLVGVFQDITEFVKANEELTNLKSLIEVTANSIDGVIWEADAATFAFTYVSNQVEKLLGFTAKEWLEEEDFWFNHIHPDDREATVNFSQKETLEGRDHTFNYRMLKKDGQYVWVKDRVTVIMEGQKPTFLRGLLVNIDKDKEYLNKIEEEKNLSNNLIQNLPNVVFLFDEKGRLLLWNDKFIELSEYSNEEAKDLSPSHFFDFQQNQFLEKYLQKIDKDGYIEVETEFISKSGKKKPMLFIATKFTYYEKKCIYGVGIDVSQRNILLSEQRKLLNTIENIIQFTPESLLVFNKQFDLLKKNKSFDELIKKYANQLNFKEEELKVEILNQLSKAILKKEKAEIIISKKSKN</sequence>
<evidence type="ECO:0000256" key="4">
    <source>
        <dbReference type="ARBA" id="ARBA00022679"/>
    </source>
</evidence>
<evidence type="ECO:0000256" key="1">
    <source>
        <dbReference type="ARBA" id="ARBA00000085"/>
    </source>
</evidence>
<dbReference type="SUPFAM" id="SSF55785">
    <property type="entry name" value="PYP-like sensor domain (PAS domain)"/>
    <property type="match status" value="3"/>
</dbReference>
<dbReference type="PANTHER" id="PTHR43304">
    <property type="entry name" value="PHYTOCHROME-LIKE PROTEIN CPH1"/>
    <property type="match status" value="1"/>
</dbReference>
<dbReference type="EC" id="2.7.13.3" evidence="2"/>
<proteinExistence type="predicted"/>
<evidence type="ECO:0000256" key="5">
    <source>
        <dbReference type="ARBA" id="ARBA00022777"/>
    </source>
</evidence>
<keyword evidence="4" id="KW-0808">Transferase</keyword>
<keyword evidence="9" id="KW-1185">Reference proteome</keyword>
<dbReference type="Gene3D" id="2.10.70.100">
    <property type="match status" value="1"/>
</dbReference>
<dbReference type="SMART" id="SM00086">
    <property type="entry name" value="PAC"/>
    <property type="match status" value="3"/>
</dbReference>
<organism evidence="8 9">
    <name type="scientific">Flavobacterium tibetense</name>
    <dbReference type="NCBI Taxonomy" id="2233533"/>
    <lineage>
        <taxon>Bacteria</taxon>
        <taxon>Pseudomonadati</taxon>
        <taxon>Bacteroidota</taxon>
        <taxon>Flavobacteriia</taxon>
        <taxon>Flavobacteriales</taxon>
        <taxon>Flavobacteriaceae</taxon>
        <taxon>Flavobacterium</taxon>
    </lineage>
</organism>
<dbReference type="Pfam" id="PF13426">
    <property type="entry name" value="PAS_9"/>
    <property type="match status" value="1"/>
</dbReference>
<dbReference type="Proteomes" id="UP000253319">
    <property type="component" value="Unassembled WGS sequence"/>
</dbReference>
<dbReference type="PROSITE" id="PS50113">
    <property type="entry name" value="PAC"/>
    <property type="match status" value="1"/>
</dbReference>
<comment type="catalytic activity">
    <reaction evidence="1">
        <text>ATP + protein L-histidine = ADP + protein N-phospho-L-histidine.</text>
        <dbReference type="EC" id="2.7.13.3"/>
    </reaction>
</comment>
<dbReference type="PANTHER" id="PTHR43304:SF1">
    <property type="entry name" value="PAC DOMAIN-CONTAINING PROTEIN"/>
    <property type="match status" value="1"/>
</dbReference>
<dbReference type="CDD" id="cd00130">
    <property type="entry name" value="PAS"/>
    <property type="match status" value="2"/>
</dbReference>
<dbReference type="EMBL" id="QLST01000014">
    <property type="protein sequence ID" value="RBA27675.1"/>
    <property type="molecule type" value="Genomic_DNA"/>
</dbReference>
<dbReference type="RefSeq" id="WP_113989664.1">
    <property type="nucleotide sequence ID" value="NZ_QLST01000014.1"/>
</dbReference>
<evidence type="ECO:0000259" key="7">
    <source>
        <dbReference type="PROSITE" id="PS50113"/>
    </source>
</evidence>
<keyword evidence="5" id="KW-0418">Kinase</keyword>
<reference evidence="8 9" key="1">
    <citation type="submission" date="2018-06" db="EMBL/GenBank/DDBJ databases">
        <title>Flavobacterium tibetense sp. nov., isolated from a wetland YonghuCo on Tibetan Plateau.</title>
        <authorList>
            <person name="Xing P."/>
            <person name="Phurbu D."/>
            <person name="Lu H."/>
        </authorList>
    </citation>
    <scope>NUCLEOTIDE SEQUENCE [LARGE SCALE GENOMIC DNA]</scope>
    <source>
        <strain evidence="8 9">YH5</strain>
    </source>
</reference>
<dbReference type="PROSITE" id="PS50112">
    <property type="entry name" value="PAS"/>
    <property type="match status" value="2"/>
</dbReference>
<dbReference type="AlphaFoldDB" id="A0A365NZI6"/>
<protein>
    <recommendedName>
        <fullName evidence="2">histidine kinase</fullName>
        <ecNumber evidence="2">2.7.13.3</ecNumber>
    </recommendedName>
</protein>
<name>A0A365NZI6_9FLAO</name>
<keyword evidence="3" id="KW-0597">Phosphoprotein</keyword>
<dbReference type="InterPro" id="IPR052162">
    <property type="entry name" value="Sensor_kinase/Photoreceptor"/>
</dbReference>
<dbReference type="SMART" id="SM00091">
    <property type="entry name" value="PAS"/>
    <property type="match status" value="3"/>
</dbReference>
<dbReference type="InterPro" id="IPR000014">
    <property type="entry name" value="PAS"/>
</dbReference>
<dbReference type="GO" id="GO:0004673">
    <property type="term" value="F:protein histidine kinase activity"/>
    <property type="evidence" value="ECO:0007669"/>
    <property type="project" value="UniProtKB-EC"/>
</dbReference>
<comment type="caution">
    <text evidence="8">The sequence shown here is derived from an EMBL/GenBank/DDBJ whole genome shotgun (WGS) entry which is preliminary data.</text>
</comment>
<dbReference type="InterPro" id="IPR000700">
    <property type="entry name" value="PAS-assoc_C"/>
</dbReference>
<gene>
    <name evidence="8" type="ORF">DPN68_10795</name>
</gene>
<evidence type="ECO:0000256" key="3">
    <source>
        <dbReference type="ARBA" id="ARBA00022553"/>
    </source>
</evidence>
<dbReference type="NCBIfam" id="TIGR00229">
    <property type="entry name" value="sensory_box"/>
    <property type="match status" value="2"/>
</dbReference>
<evidence type="ECO:0000313" key="8">
    <source>
        <dbReference type="EMBL" id="RBA27675.1"/>
    </source>
</evidence>
<dbReference type="Pfam" id="PF08447">
    <property type="entry name" value="PAS_3"/>
    <property type="match status" value="2"/>
</dbReference>
<evidence type="ECO:0000256" key="2">
    <source>
        <dbReference type="ARBA" id="ARBA00012438"/>
    </source>
</evidence>
<feature type="domain" description="PAS" evidence="6">
    <location>
        <begin position="139"/>
        <end position="217"/>
    </location>
</feature>
<feature type="domain" description="PAC" evidence="7">
    <location>
        <begin position="90"/>
        <end position="142"/>
    </location>
</feature>
<dbReference type="InterPro" id="IPR035965">
    <property type="entry name" value="PAS-like_dom_sf"/>
</dbReference>
<dbReference type="OrthoDB" id="1419493at2"/>
<feature type="domain" description="PAS" evidence="6">
    <location>
        <begin position="271"/>
        <end position="312"/>
    </location>
</feature>
<evidence type="ECO:0000259" key="6">
    <source>
        <dbReference type="PROSITE" id="PS50112"/>
    </source>
</evidence>